<evidence type="ECO:0000256" key="11">
    <source>
        <dbReference type="PIRSR" id="PIRSR006268-2"/>
    </source>
</evidence>
<gene>
    <name evidence="12" type="primary">apbE_1</name>
    <name evidence="12" type="ORF">EC9_06710</name>
</gene>
<protein>
    <recommendedName>
        <fullName evidence="2 10">FAD:protein FMN transferase</fullName>
        <ecNumber evidence="1 10">2.7.1.180</ecNumber>
    </recommendedName>
    <alternativeName>
        <fullName evidence="8 10">Flavin transferase</fullName>
    </alternativeName>
</protein>
<dbReference type="GO" id="GO:0016740">
    <property type="term" value="F:transferase activity"/>
    <property type="evidence" value="ECO:0007669"/>
    <property type="project" value="UniProtKB-UniRule"/>
</dbReference>
<comment type="catalytic activity">
    <reaction evidence="9 10">
        <text>L-threonyl-[protein] + FAD = FMN-L-threonyl-[protein] + AMP + H(+)</text>
        <dbReference type="Rhea" id="RHEA:36847"/>
        <dbReference type="Rhea" id="RHEA-COMP:11060"/>
        <dbReference type="Rhea" id="RHEA-COMP:11061"/>
        <dbReference type="ChEBI" id="CHEBI:15378"/>
        <dbReference type="ChEBI" id="CHEBI:30013"/>
        <dbReference type="ChEBI" id="CHEBI:57692"/>
        <dbReference type="ChEBI" id="CHEBI:74257"/>
        <dbReference type="ChEBI" id="CHEBI:456215"/>
        <dbReference type="EC" id="2.7.1.180"/>
    </reaction>
</comment>
<name>A0A517LV60_9BACT</name>
<feature type="binding site" evidence="11">
    <location>
        <position position="167"/>
    </location>
    <ligand>
        <name>Mg(2+)</name>
        <dbReference type="ChEBI" id="CHEBI:18420"/>
    </ligand>
</feature>
<comment type="similarity">
    <text evidence="10">Belongs to the ApbE family.</text>
</comment>
<reference evidence="12 13" key="1">
    <citation type="submission" date="2019-02" db="EMBL/GenBank/DDBJ databases">
        <title>Deep-cultivation of Planctomycetes and their phenomic and genomic characterization uncovers novel biology.</title>
        <authorList>
            <person name="Wiegand S."/>
            <person name="Jogler M."/>
            <person name="Boedeker C."/>
            <person name="Pinto D."/>
            <person name="Vollmers J."/>
            <person name="Rivas-Marin E."/>
            <person name="Kohn T."/>
            <person name="Peeters S.H."/>
            <person name="Heuer A."/>
            <person name="Rast P."/>
            <person name="Oberbeckmann S."/>
            <person name="Bunk B."/>
            <person name="Jeske O."/>
            <person name="Meyerdierks A."/>
            <person name="Storesund J.E."/>
            <person name="Kallscheuer N."/>
            <person name="Luecker S."/>
            <person name="Lage O.M."/>
            <person name="Pohl T."/>
            <person name="Merkel B.J."/>
            <person name="Hornburger P."/>
            <person name="Mueller R.-W."/>
            <person name="Bruemmer F."/>
            <person name="Labrenz M."/>
            <person name="Spormann A.M."/>
            <person name="Op den Camp H."/>
            <person name="Overmann J."/>
            <person name="Amann R."/>
            <person name="Jetten M.S.M."/>
            <person name="Mascher T."/>
            <person name="Medema M.H."/>
            <person name="Devos D.P."/>
            <person name="Kaster A.-K."/>
            <person name="Ovreas L."/>
            <person name="Rohde M."/>
            <person name="Galperin M.Y."/>
            <person name="Jogler C."/>
        </authorList>
    </citation>
    <scope>NUCLEOTIDE SEQUENCE [LARGE SCALE GENOMIC DNA]</scope>
    <source>
        <strain evidence="12 13">EC9</strain>
    </source>
</reference>
<organism evidence="12 13">
    <name type="scientific">Rosistilla ulvae</name>
    <dbReference type="NCBI Taxonomy" id="1930277"/>
    <lineage>
        <taxon>Bacteria</taxon>
        <taxon>Pseudomonadati</taxon>
        <taxon>Planctomycetota</taxon>
        <taxon>Planctomycetia</taxon>
        <taxon>Pirellulales</taxon>
        <taxon>Pirellulaceae</taxon>
        <taxon>Rosistilla</taxon>
    </lineage>
</organism>
<keyword evidence="13" id="KW-1185">Reference proteome</keyword>
<dbReference type="EMBL" id="CP036261">
    <property type="protein sequence ID" value="QDS86507.1"/>
    <property type="molecule type" value="Genomic_DNA"/>
</dbReference>
<comment type="cofactor">
    <cofactor evidence="11">
        <name>Mg(2+)</name>
        <dbReference type="ChEBI" id="CHEBI:18420"/>
    </cofactor>
    <cofactor evidence="11">
        <name>Mn(2+)</name>
        <dbReference type="ChEBI" id="CHEBI:29035"/>
    </cofactor>
    <text evidence="11">Magnesium. Can also use manganese.</text>
</comment>
<evidence type="ECO:0000256" key="4">
    <source>
        <dbReference type="ARBA" id="ARBA00022679"/>
    </source>
</evidence>
<evidence type="ECO:0000313" key="13">
    <source>
        <dbReference type="Proteomes" id="UP000319557"/>
    </source>
</evidence>
<evidence type="ECO:0000256" key="1">
    <source>
        <dbReference type="ARBA" id="ARBA00011955"/>
    </source>
</evidence>
<dbReference type="SUPFAM" id="SSF143631">
    <property type="entry name" value="ApbE-like"/>
    <property type="match status" value="1"/>
</dbReference>
<feature type="binding site" evidence="11">
    <location>
        <position position="285"/>
    </location>
    <ligand>
        <name>Mg(2+)</name>
        <dbReference type="ChEBI" id="CHEBI:18420"/>
    </ligand>
</feature>
<evidence type="ECO:0000256" key="3">
    <source>
        <dbReference type="ARBA" id="ARBA00022630"/>
    </source>
</evidence>
<evidence type="ECO:0000313" key="12">
    <source>
        <dbReference type="EMBL" id="QDS86507.1"/>
    </source>
</evidence>
<evidence type="ECO:0000256" key="8">
    <source>
        <dbReference type="ARBA" id="ARBA00031306"/>
    </source>
</evidence>
<evidence type="ECO:0000256" key="2">
    <source>
        <dbReference type="ARBA" id="ARBA00016337"/>
    </source>
</evidence>
<keyword evidence="5 10" id="KW-0479">Metal-binding</keyword>
<dbReference type="InterPro" id="IPR003374">
    <property type="entry name" value="ApbE-like_sf"/>
</dbReference>
<dbReference type="Pfam" id="PF02424">
    <property type="entry name" value="ApbE"/>
    <property type="match status" value="1"/>
</dbReference>
<evidence type="ECO:0000256" key="6">
    <source>
        <dbReference type="ARBA" id="ARBA00022827"/>
    </source>
</evidence>
<keyword evidence="6 10" id="KW-0274">FAD</keyword>
<evidence type="ECO:0000256" key="7">
    <source>
        <dbReference type="ARBA" id="ARBA00022842"/>
    </source>
</evidence>
<sequence length="342" mass="36894">MNNAASPSENSPSLARPGELISVIRPAMATEFEVLMPADVDREAPEIALEALEWIRTLEGIFSVYRSDSDISKLNREAADGPVRVDPHLFKIVQQAIAISEATAGAFDITAGPLVDAWGFTNRSGRKPSDDELAAALQAVGYKNLELDAEEQTIRFKQPGMRINLGAIGKGYALDQAVAMLVTSGVENFLIHGGQSSIVARGSRRPGEPGWPIALSHPIRPQRKLGRVWLQNESLSTSGSGKQFFHYRGQRLGHMIDPRTGWPGGDLLSLTLIAKVAAESDALATGLFVDGMQKATQFVEANPGLGIVGVAEVDRSSEVEVVAVAIADERWEPFQQSSRDLD</sequence>
<dbReference type="AlphaFoldDB" id="A0A517LV60"/>
<evidence type="ECO:0000256" key="9">
    <source>
        <dbReference type="ARBA" id="ARBA00048540"/>
    </source>
</evidence>
<dbReference type="Proteomes" id="UP000319557">
    <property type="component" value="Chromosome"/>
</dbReference>
<dbReference type="RefSeq" id="WP_145342294.1">
    <property type="nucleotide sequence ID" value="NZ_CP036261.1"/>
</dbReference>
<dbReference type="PANTHER" id="PTHR30040:SF2">
    <property type="entry name" value="FAD:PROTEIN FMN TRANSFERASE"/>
    <property type="match status" value="1"/>
</dbReference>
<evidence type="ECO:0000256" key="5">
    <source>
        <dbReference type="ARBA" id="ARBA00022723"/>
    </source>
</evidence>
<keyword evidence="4 10" id="KW-0808">Transferase</keyword>
<dbReference type="Gene3D" id="3.10.520.10">
    <property type="entry name" value="ApbE-like domains"/>
    <property type="match status" value="1"/>
</dbReference>
<feature type="binding site" evidence="11">
    <location>
        <position position="281"/>
    </location>
    <ligand>
        <name>Mg(2+)</name>
        <dbReference type="ChEBI" id="CHEBI:18420"/>
    </ligand>
</feature>
<accession>A0A517LV60</accession>
<dbReference type="InterPro" id="IPR024932">
    <property type="entry name" value="ApbE"/>
</dbReference>
<keyword evidence="7 10" id="KW-0460">Magnesium</keyword>
<dbReference type="PIRSF" id="PIRSF006268">
    <property type="entry name" value="ApbE"/>
    <property type="match status" value="1"/>
</dbReference>
<keyword evidence="12" id="KW-0449">Lipoprotein</keyword>
<evidence type="ECO:0000256" key="10">
    <source>
        <dbReference type="PIRNR" id="PIRNR006268"/>
    </source>
</evidence>
<dbReference type="KEGG" id="ruv:EC9_06710"/>
<proteinExistence type="inferred from homology"/>
<dbReference type="PANTHER" id="PTHR30040">
    <property type="entry name" value="THIAMINE BIOSYNTHESIS LIPOPROTEIN APBE"/>
    <property type="match status" value="1"/>
</dbReference>
<keyword evidence="3 10" id="KW-0285">Flavoprotein</keyword>
<dbReference type="GO" id="GO:0046872">
    <property type="term" value="F:metal ion binding"/>
    <property type="evidence" value="ECO:0007669"/>
    <property type="project" value="UniProtKB-UniRule"/>
</dbReference>
<dbReference type="OrthoDB" id="9778595at2"/>
<dbReference type="EC" id="2.7.1.180" evidence="1 10"/>